<evidence type="ECO:0000256" key="4">
    <source>
        <dbReference type="ARBA" id="ARBA00023002"/>
    </source>
</evidence>
<sequence length="835" mass="91509">MDVNSPANGLRVLIVGAGIGGLAAAIALRQQGHEVELFERSQFANEVGAAIHLTPNANGLLKRIGFKASEYGAVQTEQIRDYTSDGKLVFTGSLTQFADTWQHEWLLIHRAHLHEGLKNKAKAPGKGKPAVLHTSSKVTGVDPKTATVILEDGTEVRGDVVIGADGVHSVTRGHVGGSDKQPFSSGKNAFRFMISRKEVLDDPETAHLVRDFGSVDMWHSSDSNVVIYPCVNNEMLNFVCIHPDNLTNIGVSGGWDQTVGKDTLLEIYKNYDSVVRKILAKADAQTLKIWPLLDMETLPTWVDHRLALIGDAAHPFLPYRASGGAMALEDGIALGVLLPGDLPKEQIPERLKLYETARHERVTRIQEYTRESGRSHLPVDKVMKILSEIYDYDEFDSATELLRQHQRTQNPKAYYRQPSVFGPMPGPRQDFWGRSRALASAKASFCTASIKIKTSRTLLKNLLPNSAYSFSGNGSVAYATFSQTTLDGLDWLAGGGYNHMGLYIHGIEYQQANGEITRGTYLPIMFEDLTDPILSGREELGFPKVFSTIDVNKRQESYHVTTSWRGAVWGRMTLTGLSEVEKTASTDVGSTDPGILVHRYMPSVGREGKGTPEAEYPVFVDYAQESQIVPTKITRVLNASQGTIQIDGLEWNQLPTLHHIISRLAEIPVYGIVEAKVIEGEGVMDISAAKRIHALSYLGRRSQHAKNTSKGGNGASLLKRIASDEGSQVIVSGTVWAVVKARKSFLTKSKIPERLLLIHQVSSLDDAINFCNSMGTLNATSTFAAPAAAKYVSESIDAGVAWINHVPYDMLFGPVLPLNTALSQESRKISPEASW</sequence>
<dbReference type="SUPFAM" id="SSF160104">
    <property type="entry name" value="Acetoacetate decarboxylase-like"/>
    <property type="match status" value="1"/>
</dbReference>
<evidence type="ECO:0000313" key="7">
    <source>
        <dbReference type="EMBL" id="QQK41296.1"/>
    </source>
</evidence>
<dbReference type="Gene3D" id="3.50.50.60">
    <property type="entry name" value="FAD/NAD(P)-binding domain"/>
    <property type="match status" value="1"/>
</dbReference>
<proteinExistence type="inferred from homology"/>
<gene>
    <name evidence="7" type="ORF">Pdw03_4150</name>
</gene>
<dbReference type="GO" id="GO:0016829">
    <property type="term" value="F:lyase activity"/>
    <property type="evidence" value="ECO:0007669"/>
    <property type="project" value="InterPro"/>
</dbReference>
<evidence type="ECO:0000256" key="3">
    <source>
        <dbReference type="ARBA" id="ARBA00022827"/>
    </source>
</evidence>
<evidence type="ECO:0000256" key="5">
    <source>
        <dbReference type="ARBA" id="ARBA00023033"/>
    </source>
</evidence>
<dbReference type="PANTHER" id="PTHR13789:SF261">
    <property type="entry name" value="HYDROXYLASE, PUTATIVE (AFU_ORTHOLOGUE AFUA_7G00590)-RELATED"/>
    <property type="match status" value="1"/>
</dbReference>
<dbReference type="InterPro" id="IPR050493">
    <property type="entry name" value="FAD-dep_Monooxygenase_BioMet"/>
</dbReference>
<feature type="domain" description="FAD-binding" evidence="6">
    <location>
        <begin position="11"/>
        <end position="366"/>
    </location>
</feature>
<evidence type="ECO:0000256" key="2">
    <source>
        <dbReference type="ARBA" id="ARBA00022630"/>
    </source>
</evidence>
<dbReference type="PRINTS" id="PR00420">
    <property type="entry name" value="RNGMNOXGNASE"/>
</dbReference>
<dbReference type="GeneID" id="26235609"/>
<dbReference type="RefSeq" id="XP_065956073.1">
    <property type="nucleotide sequence ID" value="XM_066100673.1"/>
</dbReference>
<dbReference type="Pfam" id="PF06314">
    <property type="entry name" value="ADC"/>
    <property type="match status" value="1"/>
</dbReference>
<dbReference type="GO" id="GO:0004497">
    <property type="term" value="F:monooxygenase activity"/>
    <property type="evidence" value="ECO:0007669"/>
    <property type="project" value="UniProtKB-KW"/>
</dbReference>
<evidence type="ECO:0000259" key="6">
    <source>
        <dbReference type="Pfam" id="PF01494"/>
    </source>
</evidence>
<keyword evidence="3" id="KW-0274">FAD</keyword>
<dbReference type="Gene3D" id="2.40.400.10">
    <property type="entry name" value="Acetoacetate decarboxylase-like"/>
    <property type="match status" value="1"/>
</dbReference>
<dbReference type="SUPFAM" id="SSF51905">
    <property type="entry name" value="FAD/NAD(P)-binding domain"/>
    <property type="match status" value="1"/>
</dbReference>
<dbReference type="Pfam" id="PF01494">
    <property type="entry name" value="FAD_binding_3"/>
    <property type="match status" value="1"/>
</dbReference>
<evidence type="ECO:0000256" key="1">
    <source>
        <dbReference type="ARBA" id="ARBA00007992"/>
    </source>
</evidence>
<organism evidence="7 8">
    <name type="scientific">Penicillium digitatum</name>
    <name type="common">Green mold</name>
    <dbReference type="NCBI Taxonomy" id="36651"/>
    <lineage>
        <taxon>Eukaryota</taxon>
        <taxon>Fungi</taxon>
        <taxon>Dikarya</taxon>
        <taxon>Ascomycota</taxon>
        <taxon>Pezizomycotina</taxon>
        <taxon>Eurotiomycetes</taxon>
        <taxon>Eurotiomycetidae</taxon>
        <taxon>Eurotiales</taxon>
        <taxon>Aspergillaceae</taxon>
        <taxon>Penicillium</taxon>
    </lineage>
</organism>
<keyword evidence="4" id="KW-0560">Oxidoreductase</keyword>
<dbReference type="PANTHER" id="PTHR13789">
    <property type="entry name" value="MONOOXYGENASE"/>
    <property type="match status" value="1"/>
</dbReference>
<evidence type="ECO:0000313" key="8">
    <source>
        <dbReference type="Proteomes" id="UP000595662"/>
    </source>
</evidence>
<protein>
    <submittedName>
        <fullName evidence="7">Salicylate hydroxylase, putative</fullName>
    </submittedName>
</protein>
<comment type="similarity">
    <text evidence="1">Belongs to the paxM FAD-dependent monooxygenase family.</text>
</comment>
<dbReference type="InterPro" id="IPR023375">
    <property type="entry name" value="ADC_dom_sf"/>
</dbReference>
<name>A0A7T7BIR1_PENDI</name>
<dbReference type="GO" id="GO:0071949">
    <property type="term" value="F:FAD binding"/>
    <property type="evidence" value="ECO:0007669"/>
    <property type="project" value="InterPro"/>
</dbReference>
<dbReference type="EMBL" id="CP060774">
    <property type="protein sequence ID" value="QQK41296.1"/>
    <property type="molecule type" value="Genomic_DNA"/>
</dbReference>
<dbReference type="InterPro" id="IPR002938">
    <property type="entry name" value="FAD-bd"/>
</dbReference>
<accession>A0A7T7BIR1</accession>
<dbReference type="VEuPathDB" id="FungiDB:PDIP_72930"/>
<keyword evidence="5" id="KW-0503">Monooxygenase</keyword>
<reference evidence="7 8" key="1">
    <citation type="submission" date="2020-08" db="EMBL/GenBank/DDBJ databases">
        <title>The completed genome sequence of the pathogenic ascomycete fungus Penicillium digitatum.</title>
        <authorList>
            <person name="Wang M."/>
        </authorList>
    </citation>
    <scope>NUCLEOTIDE SEQUENCE [LARGE SCALE GENOMIC DNA]</scope>
    <source>
        <strain evidence="7 8">PdW03</strain>
    </source>
</reference>
<keyword evidence="2" id="KW-0285">Flavoprotein</keyword>
<dbReference type="Proteomes" id="UP000595662">
    <property type="component" value="Chromosome 1"/>
</dbReference>
<dbReference type="AlphaFoldDB" id="A0A7T7BIR1"/>
<dbReference type="InterPro" id="IPR036188">
    <property type="entry name" value="FAD/NAD-bd_sf"/>
</dbReference>
<dbReference type="SUPFAM" id="SSF54373">
    <property type="entry name" value="FAD-linked reductases, C-terminal domain"/>
    <property type="match status" value="1"/>
</dbReference>
<dbReference type="InterPro" id="IPR010451">
    <property type="entry name" value="Acetoacetate_decarboxylase"/>
</dbReference>